<proteinExistence type="predicted"/>
<reference evidence="1" key="1">
    <citation type="submission" date="2020-09" db="EMBL/GenBank/DDBJ databases">
        <title>Whole genome shotgun sequence of Streptomyces xanthophaeus NBRC 12829.</title>
        <authorList>
            <person name="Komaki H."/>
            <person name="Tamura T."/>
        </authorList>
    </citation>
    <scope>NUCLEOTIDE SEQUENCE</scope>
    <source>
        <strain evidence="1">NBRC 12829</strain>
    </source>
</reference>
<name>A0A919GT32_9ACTN</name>
<dbReference type="Proteomes" id="UP000600026">
    <property type="component" value="Unassembled WGS sequence"/>
</dbReference>
<dbReference type="EMBL" id="BNEE01000004">
    <property type="protein sequence ID" value="GHI84118.1"/>
    <property type="molecule type" value="Genomic_DNA"/>
</dbReference>
<dbReference type="OrthoDB" id="4338978at2"/>
<evidence type="ECO:0000313" key="2">
    <source>
        <dbReference type="Proteomes" id="UP000600026"/>
    </source>
</evidence>
<gene>
    <name evidence="1" type="ORF">Sxan_14820</name>
</gene>
<evidence type="ECO:0000313" key="1">
    <source>
        <dbReference type="EMBL" id="GHI84118.1"/>
    </source>
</evidence>
<sequence>MTNEDELFLLLGKTVFESCHLEHAIGVLTAQLTGKPWDGPVKGAAVGTNIADSKKLASAAGCKILDECEEAFDRRHQYVHGAWLLNDTEEGPSIFTFRTGRKGGPDKLERVSAEDLMDLAATLRRLTEEVSSQIRQIAG</sequence>
<comment type="caution">
    <text evidence="1">The sequence shown here is derived from an EMBL/GenBank/DDBJ whole genome shotgun (WGS) entry which is preliminary data.</text>
</comment>
<organism evidence="1 2">
    <name type="scientific">Streptomyces xanthophaeus</name>
    <dbReference type="NCBI Taxonomy" id="67385"/>
    <lineage>
        <taxon>Bacteria</taxon>
        <taxon>Bacillati</taxon>
        <taxon>Actinomycetota</taxon>
        <taxon>Actinomycetes</taxon>
        <taxon>Kitasatosporales</taxon>
        <taxon>Streptomycetaceae</taxon>
        <taxon>Streptomyces</taxon>
    </lineage>
</organism>
<dbReference type="AlphaFoldDB" id="A0A919GT32"/>
<protein>
    <submittedName>
        <fullName evidence="1">Uncharacterized protein</fullName>
    </submittedName>
</protein>
<dbReference type="RefSeq" id="WP_031142158.1">
    <property type="nucleotide sequence ID" value="NZ_BNEE01000004.1"/>
</dbReference>
<keyword evidence="2" id="KW-1185">Reference proteome</keyword>
<accession>A0A919GT32</accession>